<proteinExistence type="predicted"/>
<dbReference type="PANTHER" id="PTHR46467">
    <property type="entry name" value="TETHER CONTAINING UBX DOMAIN FOR GLUT4"/>
    <property type="match status" value="1"/>
</dbReference>
<feature type="region of interest" description="Disordered" evidence="1">
    <location>
        <begin position="497"/>
        <end position="542"/>
    </location>
</feature>
<dbReference type="GeneID" id="113207331"/>
<evidence type="ECO:0000256" key="1">
    <source>
        <dbReference type="SAM" id="MobiDB-lite"/>
    </source>
</evidence>
<name>A0A6J1SG09_FRAOC</name>
<organism evidence="4 5">
    <name type="scientific">Frankliniella occidentalis</name>
    <name type="common">Western flower thrips</name>
    <name type="synonym">Euthrips occidentalis</name>
    <dbReference type="NCBI Taxonomy" id="133901"/>
    <lineage>
        <taxon>Eukaryota</taxon>
        <taxon>Metazoa</taxon>
        <taxon>Ecdysozoa</taxon>
        <taxon>Arthropoda</taxon>
        <taxon>Hexapoda</taxon>
        <taxon>Insecta</taxon>
        <taxon>Pterygota</taxon>
        <taxon>Neoptera</taxon>
        <taxon>Paraneoptera</taxon>
        <taxon>Thysanoptera</taxon>
        <taxon>Terebrantia</taxon>
        <taxon>Thripoidea</taxon>
        <taxon>Thripidae</taxon>
        <taxon>Frankliniella</taxon>
    </lineage>
</organism>
<dbReference type="AlphaFoldDB" id="A0A6J1SG09"/>
<dbReference type="CDD" id="cd17075">
    <property type="entry name" value="UBX1_UBXN9"/>
    <property type="match status" value="1"/>
</dbReference>
<dbReference type="GO" id="GO:0005737">
    <property type="term" value="C:cytoplasm"/>
    <property type="evidence" value="ECO:0007669"/>
    <property type="project" value="TreeGrafter"/>
</dbReference>
<feature type="domain" description="UBX" evidence="2">
    <location>
        <begin position="386"/>
        <end position="457"/>
    </location>
</feature>
<sequence length="542" mass="59597">MSNKCVIVLAPNGRRQNVKVTPNTTILQVLEEVCHKQGFKAEEYDILHHNKVLDATSIMRYTGLPNNAQLEMAAALKARAESSVKVGLALESGGRVMGEFEPSDSLWHVVKTLCPEEAEADESAEILPVIFYVGREECGVENLEKTTLRSLGLTSGGAILRFFKKARDELKRQANVSAPLPRLIAAQEPMVKQSNSSIPQKNLKYPAMSVGGASTSHQSCPVAPEVVEDGSQCDSNDVQLNPAKKQISSSAEGEHNTGTIAEIEGKSNSEVDMDYEDTSQCTIQVSSTESSSVHTMPQENAPTEAAEETIVFLGERNAVLFDVTTARACKPEDVPDDFFDLTVDDAKQLLRDMKRRQAALEERPLVTSQYRELEKSKQVLSALNQYKRCIIKVQFPNQLVLQGTFTPLEKVSHVIDFVRKYLQDPSIEFEIFTTPPKEVLMPDQTLVDANCVPGALVYFLSPAICPLNGSYISEEVMAQVSTASAAAAAAESMRRNIVPRRVEPGPSQEFSASTSNARTENRNESKTRPSSEGKVPKWFKSK</sequence>
<dbReference type="KEGG" id="foc:113207331"/>
<reference evidence="5" key="1">
    <citation type="submission" date="2025-08" db="UniProtKB">
        <authorList>
            <consortium name="RefSeq"/>
        </authorList>
    </citation>
    <scope>IDENTIFICATION</scope>
    <source>
        <tissue evidence="5">Whole organism</tissue>
    </source>
</reference>
<dbReference type="Proteomes" id="UP000504606">
    <property type="component" value="Unplaced"/>
</dbReference>
<dbReference type="SUPFAM" id="SSF54236">
    <property type="entry name" value="Ubiquitin-like"/>
    <property type="match status" value="2"/>
</dbReference>
<dbReference type="InterPro" id="IPR029071">
    <property type="entry name" value="Ubiquitin-like_domsf"/>
</dbReference>
<dbReference type="CDD" id="cd16105">
    <property type="entry name" value="Ubl_ASPSCR1_like"/>
    <property type="match status" value="1"/>
</dbReference>
<dbReference type="RefSeq" id="XP_026279638.1">
    <property type="nucleotide sequence ID" value="XM_026423853.2"/>
</dbReference>
<feature type="compositionally biased region" description="Basic and acidic residues" evidence="1">
    <location>
        <begin position="519"/>
        <end position="535"/>
    </location>
</feature>
<dbReference type="GO" id="GO:0005634">
    <property type="term" value="C:nucleus"/>
    <property type="evidence" value="ECO:0007669"/>
    <property type="project" value="TreeGrafter"/>
</dbReference>
<evidence type="ECO:0000313" key="5">
    <source>
        <dbReference type="RefSeq" id="XP_026279638.1"/>
    </source>
</evidence>
<dbReference type="Gene3D" id="3.10.20.90">
    <property type="entry name" value="Phosphatidylinositol 3-kinase Catalytic Subunit, Chain A, domain 1"/>
    <property type="match status" value="2"/>
</dbReference>
<dbReference type="GO" id="GO:0012506">
    <property type="term" value="C:vesicle membrane"/>
    <property type="evidence" value="ECO:0007669"/>
    <property type="project" value="TreeGrafter"/>
</dbReference>
<accession>A0A6J1SG09</accession>
<dbReference type="GO" id="GO:0006886">
    <property type="term" value="P:intracellular protein transport"/>
    <property type="evidence" value="ECO:0007669"/>
    <property type="project" value="TreeGrafter"/>
</dbReference>
<keyword evidence="4" id="KW-1185">Reference proteome</keyword>
<protein>
    <submittedName>
        <fullName evidence="5">Tether containing UBX domain for GLUT4</fullName>
    </submittedName>
</protein>
<dbReference type="InterPro" id="IPR059238">
    <property type="entry name" value="UBX1_UBXN9"/>
</dbReference>
<evidence type="ECO:0000259" key="2">
    <source>
        <dbReference type="Pfam" id="PF00789"/>
    </source>
</evidence>
<feature type="compositionally biased region" description="Polar residues" evidence="1">
    <location>
        <begin position="508"/>
        <end position="518"/>
    </location>
</feature>
<dbReference type="InterPro" id="IPR021569">
    <property type="entry name" value="TUG-UBL1"/>
</dbReference>
<feature type="domain" description="TUG ubiquitin-like" evidence="3">
    <location>
        <begin position="10"/>
        <end position="72"/>
    </location>
</feature>
<dbReference type="Pfam" id="PF11470">
    <property type="entry name" value="TUG-UBL1"/>
    <property type="match status" value="1"/>
</dbReference>
<dbReference type="PANTHER" id="PTHR46467:SF1">
    <property type="entry name" value="TETHER CONTAINING UBX DOMAIN FOR GLUT4"/>
    <property type="match status" value="1"/>
</dbReference>
<dbReference type="InterPro" id="IPR001012">
    <property type="entry name" value="UBX_dom"/>
</dbReference>
<dbReference type="GO" id="GO:0042593">
    <property type="term" value="P:glucose homeostasis"/>
    <property type="evidence" value="ECO:0007669"/>
    <property type="project" value="TreeGrafter"/>
</dbReference>
<dbReference type="OrthoDB" id="440781at2759"/>
<evidence type="ECO:0000313" key="4">
    <source>
        <dbReference type="Proteomes" id="UP000504606"/>
    </source>
</evidence>
<dbReference type="Pfam" id="PF00789">
    <property type="entry name" value="UBX"/>
    <property type="match status" value="1"/>
</dbReference>
<dbReference type="CDD" id="cd16118">
    <property type="entry name" value="UBX2_UBXN9"/>
    <property type="match status" value="1"/>
</dbReference>
<gene>
    <name evidence="5" type="primary">LOC113207331</name>
</gene>
<evidence type="ECO:0000259" key="3">
    <source>
        <dbReference type="Pfam" id="PF11470"/>
    </source>
</evidence>